<comment type="caution">
    <text evidence="6">The sequence shown here is derived from an EMBL/GenBank/DDBJ whole genome shotgun (WGS) entry which is preliminary data.</text>
</comment>
<proteinExistence type="predicted"/>
<evidence type="ECO:0000256" key="1">
    <source>
        <dbReference type="ARBA" id="ARBA00001946"/>
    </source>
</evidence>
<sequence>MKSVIINADDFGYSPAVNAGIIKAYEDGILTSTTLMANMPGCDHAITLCKSHPGLGVGAHLTLTCGYSLTQGQTISQQGRFYNLKNYQLNRSKMDDEEIYEEWCTQIDYLLAHDVKLTHLDSHHHLHAFKENYEITLRIAQKYGLPFRNVNLLEDNLQLPYQKNVKGLLDLCNYPHIRDISHSFKSDQNACLNEIEAVLKKIGEGVTELMVHPAYVDETLYFQSSFNIARIKEVSLLCDEDVAQLFNKYQIQMCHYGTISGEKV</sequence>
<evidence type="ECO:0000256" key="5">
    <source>
        <dbReference type="ARBA" id="ARBA00023277"/>
    </source>
</evidence>
<reference evidence="6 7" key="1">
    <citation type="submission" date="2019-08" db="EMBL/GenBank/DDBJ databases">
        <title>In-depth cultivation of the pig gut microbiome towards novel bacterial diversity and tailored functional studies.</title>
        <authorList>
            <person name="Wylensek D."/>
            <person name="Hitch T.C.A."/>
            <person name="Clavel T."/>
        </authorList>
    </citation>
    <scope>NUCLEOTIDE SEQUENCE [LARGE SCALE GENOMIC DNA]</scope>
    <source>
        <strain evidence="6 7">CA-Schmier-601-WT-3</strain>
    </source>
</reference>
<dbReference type="InterPro" id="IPR011330">
    <property type="entry name" value="Glyco_hydro/deAcase_b/a-brl"/>
</dbReference>
<keyword evidence="4" id="KW-0460">Magnesium</keyword>
<evidence type="ECO:0000256" key="2">
    <source>
        <dbReference type="ARBA" id="ARBA00022723"/>
    </source>
</evidence>
<dbReference type="GO" id="GO:0019213">
    <property type="term" value="F:deacetylase activity"/>
    <property type="evidence" value="ECO:0007669"/>
    <property type="project" value="TreeGrafter"/>
</dbReference>
<dbReference type="Proteomes" id="UP000442619">
    <property type="component" value="Unassembled WGS sequence"/>
</dbReference>
<dbReference type="InterPro" id="IPR022948">
    <property type="entry name" value="COD_ChbG_bac"/>
</dbReference>
<dbReference type="Pfam" id="PF04794">
    <property type="entry name" value="YdjC"/>
    <property type="match status" value="1"/>
</dbReference>
<evidence type="ECO:0000313" key="6">
    <source>
        <dbReference type="EMBL" id="MST88802.1"/>
    </source>
</evidence>
<keyword evidence="7" id="KW-1185">Reference proteome</keyword>
<dbReference type="GO" id="GO:0016811">
    <property type="term" value="F:hydrolase activity, acting on carbon-nitrogen (but not peptide) bonds, in linear amides"/>
    <property type="evidence" value="ECO:0007669"/>
    <property type="project" value="InterPro"/>
</dbReference>
<dbReference type="Gene3D" id="3.20.20.370">
    <property type="entry name" value="Glycoside hydrolase/deacetylase"/>
    <property type="match status" value="1"/>
</dbReference>
<keyword evidence="2" id="KW-0479">Metal-binding</keyword>
<evidence type="ECO:0000313" key="7">
    <source>
        <dbReference type="Proteomes" id="UP000442619"/>
    </source>
</evidence>
<dbReference type="SUPFAM" id="SSF88713">
    <property type="entry name" value="Glycoside hydrolase/deacetylase"/>
    <property type="match status" value="1"/>
</dbReference>
<gene>
    <name evidence="6" type="ORF">FYJ79_04290</name>
</gene>
<dbReference type="CDD" id="cd10803">
    <property type="entry name" value="YdjC_EF3048_like"/>
    <property type="match status" value="1"/>
</dbReference>
<dbReference type="AlphaFoldDB" id="A0A844FTM9"/>
<keyword evidence="5" id="KW-0119">Carbohydrate metabolism</keyword>
<evidence type="ECO:0000256" key="3">
    <source>
        <dbReference type="ARBA" id="ARBA00022801"/>
    </source>
</evidence>
<dbReference type="InterPro" id="IPR006879">
    <property type="entry name" value="YdjC-like"/>
</dbReference>
<organism evidence="6 7">
    <name type="scientific">Sharpea porci</name>
    <dbReference type="NCBI Taxonomy" id="2652286"/>
    <lineage>
        <taxon>Bacteria</taxon>
        <taxon>Bacillati</taxon>
        <taxon>Bacillota</taxon>
        <taxon>Erysipelotrichia</taxon>
        <taxon>Erysipelotrichales</taxon>
        <taxon>Coprobacillaceae</taxon>
        <taxon>Sharpea</taxon>
    </lineage>
</organism>
<comment type="cofactor">
    <cofactor evidence="1">
        <name>Mg(2+)</name>
        <dbReference type="ChEBI" id="CHEBI:18420"/>
    </cofactor>
</comment>
<protein>
    <submittedName>
        <fullName evidence="6">Carbohydrate deacetylase</fullName>
    </submittedName>
</protein>
<evidence type="ECO:0000256" key="4">
    <source>
        <dbReference type="ARBA" id="ARBA00022842"/>
    </source>
</evidence>
<accession>A0A844FTM9</accession>
<dbReference type="GO" id="GO:0046872">
    <property type="term" value="F:metal ion binding"/>
    <property type="evidence" value="ECO:0007669"/>
    <property type="project" value="UniProtKB-KW"/>
</dbReference>
<keyword evidence="3" id="KW-0378">Hydrolase</keyword>
<name>A0A844FTM9_9FIRM</name>
<dbReference type="GO" id="GO:0000272">
    <property type="term" value="P:polysaccharide catabolic process"/>
    <property type="evidence" value="ECO:0007669"/>
    <property type="project" value="InterPro"/>
</dbReference>
<dbReference type="RefSeq" id="WP_154514818.1">
    <property type="nucleotide sequence ID" value="NZ_VUNM01000006.1"/>
</dbReference>
<dbReference type="PANTHER" id="PTHR31609">
    <property type="entry name" value="YDJC DEACETYLASE FAMILY MEMBER"/>
    <property type="match status" value="1"/>
</dbReference>
<dbReference type="EMBL" id="VUNM01000006">
    <property type="protein sequence ID" value="MST88802.1"/>
    <property type="molecule type" value="Genomic_DNA"/>
</dbReference>
<dbReference type="PANTHER" id="PTHR31609:SF1">
    <property type="entry name" value="CARBOHYDRATE DEACETYLASE"/>
    <property type="match status" value="1"/>
</dbReference>